<dbReference type="SUPFAM" id="SSF54292">
    <property type="entry name" value="2Fe-2S ferredoxin-like"/>
    <property type="match status" value="1"/>
</dbReference>
<name>A0A3B0SFP7_9ZZZZ</name>
<sequence length="97" mass="10413">MGKAAFRVSVEGSDKVITCFADETLLKAMARQGIGNIPVGCRNGGCGVCKIRVIKGEYETGKMSIKHVTQAERDDGYALACKAFPKSDLTVTVKNEE</sequence>
<dbReference type="GO" id="GO:0051537">
    <property type="term" value="F:2 iron, 2 sulfur cluster binding"/>
    <property type="evidence" value="ECO:0007669"/>
    <property type="project" value="InterPro"/>
</dbReference>
<dbReference type="PROSITE" id="PS51085">
    <property type="entry name" value="2FE2S_FER_2"/>
    <property type="match status" value="1"/>
</dbReference>
<evidence type="ECO:0000259" key="3">
    <source>
        <dbReference type="PROSITE" id="PS51085"/>
    </source>
</evidence>
<dbReference type="PROSITE" id="PS00197">
    <property type="entry name" value="2FE2S_FER_1"/>
    <property type="match status" value="1"/>
</dbReference>
<organism evidence="4">
    <name type="scientific">hydrothermal vent metagenome</name>
    <dbReference type="NCBI Taxonomy" id="652676"/>
    <lineage>
        <taxon>unclassified sequences</taxon>
        <taxon>metagenomes</taxon>
        <taxon>ecological metagenomes</taxon>
    </lineage>
</organism>
<dbReference type="CDD" id="cd00207">
    <property type="entry name" value="fer2"/>
    <property type="match status" value="1"/>
</dbReference>
<dbReference type="AlphaFoldDB" id="A0A3B0SFP7"/>
<proteinExistence type="predicted"/>
<dbReference type="InterPro" id="IPR036010">
    <property type="entry name" value="2Fe-2S_ferredoxin-like_sf"/>
</dbReference>
<dbReference type="Gene3D" id="3.10.20.30">
    <property type="match status" value="1"/>
</dbReference>
<dbReference type="Pfam" id="PF00111">
    <property type="entry name" value="Fer2"/>
    <property type="match status" value="1"/>
</dbReference>
<keyword evidence="1" id="KW-0285">Flavoprotein</keyword>
<gene>
    <name evidence="4" type="ORF">MNBD_ALPHA02-526</name>
</gene>
<dbReference type="PANTHER" id="PTHR43644">
    <property type="entry name" value="NA(+)-TRANSLOCATING NADH-QUINONE REDUCTASE SUBUNIT"/>
    <property type="match status" value="1"/>
</dbReference>
<evidence type="ECO:0000256" key="2">
    <source>
        <dbReference type="ARBA" id="ARBA00022827"/>
    </source>
</evidence>
<evidence type="ECO:0000256" key="1">
    <source>
        <dbReference type="ARBA" id="ARBA00022630"/>
    </source>
</evidence>
<dbReference type="EMBL" id="UOED01000085">
    <property type="protein sequence ID" value="VAV93785.1"/>
    <property type="molecule type" value="Genomic_DNA"/>
</dbReference>
<dbReference type="InterPro" id="IPR001041">
    <property type="entry name" value="2Fe-2S_ferredoxin-type"/>
</dbReference>
<dbReference type="InterPro" id="IPR006058">
    <property type="entry name" value="2Fe2S_fd_BS"/>
</dbReference>
<dbReference type="InterPro" id="IPR012675">
    <property type="entry name" value="Beta-grasp_dom_sf"/>
</dbReference>
<protein>
    <recommendedName>
        <fullName evidence="3">2Fe-2S ferredoxin-type domain-containing protein</fullName>
    </recommendedName>
</protein>
<dbReference type="PANTHER" id="PTHR43644:SF1">
    <property type="entry name" value="NAD(P)H-FLAVIN REDUCTASE"/>
    <property type="match status" value="1"/>
</dbReference>
<accession>A0A3B0SFP7</accession>
<keyword evidence="2" id="KW-0274">FAD</keyword>
<reference evidence="4" key="1">
    <citation type="submission" date="2018-06" db="EMBL/GenBank/DDBJ databases">
        <authorList>
            <person name="Zhirakovskaya E."/>
        </authorList>
    </citation>
    <scope>NUCLEOTIDE SEQUENCE</scope>
</reference>
<feature type="domain" description="2Fe-2S ferredoxin-type" evidence="3">
    <location>
        <begin position="6"/>
        <end position="97"/>
    </location>
</feature>
<evidence type="ECO:0000313" key="4">
    <source>
        <dbReference type="EMBL" id="VAV93785.1"/>
    </source>
</evidence>